<dbReference type="Proteomes" id="UP000186559">
    <property type="component" value="Plasmid pTPRO7"/>
</dbReference>
<accession>A0A1U7DE73</accession>
<proteinExistence type="predicted"/>
<protein>
    <submittedName>
        <fullName evidence="1">Uncharacterized protein</fullName>
    </submittedName>
</protein>
<geneLocation type="plasmid" evidence="2">
    <name>ptpro7</name>
</geneLocation>
<evidence type="ECO:0000313" key="1">
    <source>
        <dbReference type="EMBL" id="APX26464.1"/>
    </source>
</evidence>
<dbReference type="KEGG" id="tpro:Ga0080559_TMP5127"/>
<dbReference type="EMBL" id="CP014803">
    <property type="protein sequence ID" value="APX26464.1"/>
    <property type="molecule type" value="Genomic_DNA"/>
</dbReference>
<dbReference type="AlphaFoldDB" id="A0A1U7DE73"/>
<organism evidence="1 2">
    <name type="scientific">Salipiger profundus</name>
    <dbReference type="NCBI Taxonomy" id="1229727"/>
    <lineage>
        <taxon>Bacteria</taxon>
        <taxon>Pseudomonadati</taxon>
        <taxon>Pseudomonadota</taxon>
        <taxon>Alphaproteobacteria</taxon>
        <taxon>Rhodobacterales</taxon>
        <taxon>Roseobacteraceae</taxon>
        <taxon>Salipiger</taxon>
    </lineage>
</organism>
<gene>
    <name evidence="1" type="ORF">Ga0080559_TMP5127</name>
</gene>
<keyword evidence="2" id="KW-1185">Reference proteome</keyword>
<name>A0A1U7DE73_9RHOB</name>
<evidence type="ECO:0000313" key="2">
    <source>
        <dbReference type="Proteomes" id="UP000186559"/>
    </source>
</evidence>
<sequence length="47" mass="5265">MLAEDRPDDLSEAYTTAMDVGPRWRDHIGASLDRLEETRAIFEGIGS</sequence>
<reference evidence="1 2" key="1">
    <citation type="submission" date="2016-03" db="EMBL/GenBank/DDBJ databases">
        <title>Deep-sea bacteria in the southern Pacific.</title>
        <authorList>
            <person name="Tang K."/>
        </authorList>
    </citation>
    <scope>NUCLEOTIDE SEQUENCE [LARGE SCALE GENOMIC DNA]</scope>
    <source>
        <strain evidence="1 2">JLT2016</strain>
        <plasmid evidence="2">Plasmid ptpro7</plasmid>
    </source>
</reference>
<keyword evidence="1" id="KW-0614">Plasmid</keyword>